<evidence type="ECO:0000256" key="4">
    <source>
        <dbReference type="ARBA" id="ARBA00022832"/>
    </source>
</evidence>
<dbReference type="GO" id="GO:0008897">
    <property type="term" value="F:holo-[acyl-carrier-protein] synthase activity"/>
    <property type="evidence" value="ECO:0007669"/>
    <property type="project" value="UniProtKB-UniRule"/>
</dbReference>
<feature type="domain" description="4'-phosphopantetheinyl transferase" evidence="9">
    <location>
        <begin position="4"/>
        <end position="102"/>
    </location>
</feature>
<dbReference type="GO" id="GO:0000287">
    <property type="term" value="F:magnesium ion binding"/>
    <property type="evidence" value="ECO:0007669"/>
    <property type="project" value="UniProtKB-UniRule"/>
</dbReference>
<gene>
    <name evidence="8" type="primary">acpS</name>
    <name evidence="10" type="ordered locus">Slip_1787</name>
</gene>
<dbReference type="InterPro" id="IPR002582">
    <property type="entry name" value="ACPS"/>
</dbReference>
<reference evidence="10 11" key="2">
    <citation type="journal article" date="2010" name="Stand. Genomic Sci.">
        <title>Complete genome sequence of Syntrophothermus lipocalidus type strain (TGB-C1).</title>
        <authorList>
            <person name="Djao O.D."/>
            <person name="Zhang X."/>
            <person name="Lucas S."/>
            <person name="Lapidus A."/>
            <person name="Del Rio T.G."/>
            <person name="Nolan M."/>
            <person name="Tice H."/>
            <person name="Cheng J.F."/>
            <person name="Han C."/>
            <person name="Tapia R."/>
            <person name="Goodwin L."/>
            <person name="Pitluck S."/>
            <person name="Liolios K."/>
            <person name="Ivanova N."/>
            <person name="Mavromatis K."/>
            <person name="Mikhailova N."/>
            <person name="Ovchinnikova G."/>
            <person name="Pati A."/>
            <person name="Brambilla E."/>
            <person name="Chen A."/>
            <person name="Palaniappan K."/>
            <person name="Land M."/>
            <person name="Hauser L."/>
            <person name="Chang Y.J."/>
            <person name="Jeffries C.D."/>
            <person name="Rohde M."/>
            <person name="Sikorski J."/>
            <person name="Spring S."/>
            <person name="Goker M."/>
            <person name="Detter J.C."/>
            <person name="Woyke T."/>
            <person name="Bristow J."/>
            <person name="Eisen J.A."/>
            <person name="Markowitz V."/>
            <person name="Hugenholtz P."/>
            <person name="Kyrpides N.C."/>
            <person name="Klenk H.P."/>
        </authorList>
    </citation>
    <scope>NUCLEOTIDE SEQUENCE [LARGE SCALE GENOMIC DNA]</scope>
    <source>
        <strain evidence="11">DSM 12680 / TGB-C1</strain>
    </source>
</reference>
<keyword evidence="4 8" id="KW-0276">Fatty acid metabolism</keyword>
<dbReference type="InterPro" id="IPR004568">
    <property type="entry name" value="Ppantetheine-prot_Trfase_dom"/>
</dbReference>
<feature type="binding site" evidence="8">
    <location>
        <position position="7"/>
    </location>
    <ligand>
        <name>Mg(2+)</name>
        <dbReference type="ChEBI" id="CHEBI:18420"/>
    </ligand>
</feature>
<comment type="cofactor">
    <cofactor evidence="8">
        <name>Mg(2+)</name>
        <dbReference type="ChEBI" id="CHEBI:18420"/>
    </cofactor>
</comment>
<keyword evidence="11" id="KW-1185">Reference proteome</keyword>
<evidence type="ECO:0000256" key="1">
    <source>
        <dbReference type="ARBA" id="ARBA00022516"/>
    </source>
</evidence>
<keyword evidence="1 8" id="KW-0444">Lipid biosynthesis</keyword>
<comment type="function">
    <text evidence="8">Transfers the 4'-phosphopantetheine moiety from coenzyme A to a Ser of acyl-carrier-protein.</text>
</comment>
<keyword evidence="3 8" id="KW-0479">Metal-binding</keyword>
<keyword evidence="2 8" id="KW-0808">Transferase</keyword>
<keyword evidence="5 8" id="KW-0460">Magnesium</keyword>
<comment type="subcellular location">
    <subcellularLocation>
        <location evidence="8">Cytoplasm</location>
    </subcellularLocation>
</comment>
<dbReference type="AlphaFoldDB" id="D7CPA7"/>
<dbReference type="HOGENOM" id="CLU_089696_0_2_9"/>
<accession>D7CPA7</accession>
<dbReference type="eggNOG" id="COG0736">
    <property type="taxonomic scope" value="Bacteria"/>
</dbReference>
<dbReference type="InterPro" id="IPR008278">
    <property type="entry name" value="4-PPantetheinyl_Trfase_dom"/>
</dbReference>
<keyword evidence="6 8" id="KW-0443">Lipid metabolism</keyword>
<proteinExistence type="inferred from homology"/>
<sequence length="123" mass="13840">MLLVGVDITEISRIERAATRTPRFLKRVYTESELSYCYSKKNPYPSLAARWAAKEAFHKLHPRLSSQVRFTEVEVGVGPGGKPELNLYGGAREKAWEVELREIDVSLSHTRENAIAVVVARIG</sequence>
<evidence type="ECO:0000313" key="10">
    <source>
        <dbReference type="EMBL" id="ADI02542.1"/>
    </source>
</evidence>
<organism evidence="10 11">
    <name type="scientific">Syntrophothermus lipocalidus (strain DSM 12680 / TGB-C1)</name>
    <dbReference type="NCBI Taxonomy" id="643648"/>
    <lineage>
        <taxon>Bacteria</taxon>
        <taxon>Bacillati</taxon>
        <taxon>Bacillota</taxon>
        <taxon>Clostridia</taxon>
        <taxon>Eubacteriales</taxon>
        <taxon>Syntrophomonadaceae</taxon>
        <taxon>Syntrophothermus</taxon>
    </lineage>
</organism>
<evidence type="ECO:0000256" key="3">
    <source>
        <dbReference type="ARBA" id="ARBA00022723"/>
    </source>
</evidence>
<dbReference type="HAMAP" id="MF_00101">
    <property type="entry name" value="AcpS"/>
    <property type="match status" value="1"/>
</dbReference>
<dbReference type="NCBIfam" id="TIGR00516">
    <property type="entry name" value="acpS"/>
    <property type="match status" value="1"/>
</dbReference>
<evidence type="ECO:0000256" key="6">
    <source>
        <dbReference type="ARBA" id="ARBA00023098"/>
    </source>
</evidence>
<reference evidence="11" key="1">
    <citation type="journal article" date="2010" name="Stand. Genomic Sci.">
        <title>Complete genome sequence of Syntrophothermus lipocalidus type strain (TGB-C1T).</title>
        <authorList>
            <consortium name="US DOE Joint Genome Institute (JGI-PGF)"/>
            <person name="Djao O."/>
            <person name="Zhang X."/>
            <person name="Lucas S."/>
            <person name="Lapidus A."/>
            <person name="Glavina Del Rio T."/>
            <person name="Nolan M."/>
            <person name="Tice H."/>
            <person name="Cheng J."/>
            <person name="Han C."/>
            <person name="Tapia R."/>
            <person name="Goodwin L."/>
            <person name="Pitluck S."/>
            <person name="Liolios K."/>
            <person name="Ivanova N."/>
            <person name="Mavromatis K."/>
            <person name="Mikhailova N."/>
            <person name="Ovchinnikova G."/>
            <person name="Pati A."/>
            <person name="Brambilla E."/>
            <person name="Chen A."/>
            <person name="Palaniappan K."/>
            <person name="Land M."/>
            <person name="Hauser L."/>
            <person name="Chang Y."/>
            <person name="Jeffries C."/>
            <person name="Rohde M."/>
            <person name="Sikorski J."/>
            <person name="Spring S."/>
            <person name="Goker M."/>
            <person name="Detter J."/>
            <person name="Woyke T."/>
            <person name="Bristow J."/>
            <person name="Eisen J."/>
            <person name="Markowitz V."/>
            <person name="Hugenholtz P."/>
            <person name="Kyrpides N."/>
            <person name="Klenk H."/>
        </authorList>
    </citation>
    <scope>NUCLEOTIDE SEQUENCE [LARGE SCALE GENOMIC DNA]</scope>
    <source>
        <strain evidence="11">DSM 12680 / TGB-C1</strain>
    </source>
</reference>
<comment type="similarity">
    <text evidence="8">Belongs to the P-Pant transferase superfamily. AcpS family.</text>
</comment>
<dbReference type="GO" id="GO:0005737">
    <property type="term" value="C:cytoplasm"/>
    <property type="evidence" value="ECO:0007669"/>
    <property type="project" value="UniProtKB-SubCell"/>
</dbReference>
<evidence type="ECO:0000256" key="8">
    <source>
        <dbReference type="HAMAP-Rule" id="MF_00101"/>
    </source>
</evidence>
<evidence type="ECO:0000313" key="11">
    <source>
        <dbReference type="Proteomes" id="UP000000378"/>
    </source>
</evidence>
<dbReference type="Pfam" id="PF01648">
    <property type="entry name" value="ACPS"/>
    <property type="match status" value="1"/>
</dbReference>
<keyword evidence="7 8" id="KW-0275">Fatty acid biosynthesis</keyword>
<feature type="binding site" evidence="8">
    <location>
        <position position="55"/>
    </location>
    <ligand>
        <name>Mg(2+)</name>
        <dbReference type="ChEBI" id="CHEBI:18420"/>
    </ligand>
</feature>
<dbReference type="STRING" id="643648.Slip_1787"/>
<dbReference type="GO" id="GO:0006633">
    <property type="term" value="P:fatty acid biosynthetic process"/>
    <property type="evidence" value="ECO:0007669"/>
    <property type="project" value="UniProtKB-UniRule"/>
</dbReference>
<dbReference type="SUPFAM" id="SSF56214">
    <property type="entry name" value="4'-phosphopantetheinyl transferase"/>
    <property type="match status" value="1"/>
</dbReference>
<evidence type="ECO:0000256" key="5">
    <source>
        <dbReference type="ARBA" id="ARBA00022842"/>
    </source>
</evidence>
<evidence type="ECO:0000259" key="9">
    <source>
        <dbReference type="Pfam" id="PF01648"/>
    </source>
</evidence>
<evidence type="ECO:0000256" key="7">
    <source>
        <dbReference type="ARBA" id="ARBA00023160"/>
    </source>
</evidence>
<protein>
    <recommendedName>
        <fullName evidence="8">Holo-[acyl-carrier-protein] synthase</fullName>
        <shortName evidence="8">Holo-ACP synthase</shortName>
        <ecNumber evidence="8">2.7.8.7</ecNumber>
    </recommendedName>
    <alternativeName>
        <fullName evidence="8">4'-phosphopantetheinyl transferase AcpS</fullName>
    </alternativeName>
</protein>
<evidence type="ECO:0000256" key="2">
    <source>
        <dbReference type="ARBA" id="ARBA00022679"/>
    </source>
</evidence>
<dbReference type="NCBIfam" id="TIGR00556">
    <property type="entry name" value="pantethn_trn"/>
    <property type="match status" value="1"/>
</dbReference>
<dbReference type="OrthoDB" id="517356at2"/>
<dbReference type="EMBL" id="CP002048">
    <property type="protein sequence ID" value="ADI02542.1"/>
    <property type="molecule type" value="Genomic_DNA"/>
</dbReference>
<dbReference type="Proteomes" id="UP000000378">
    <property type="component" value="Chromosome"/>
</dbReference>
<dbReference type="Gene3D" id="3.90.470.20">
    <property type="entry name" value="4'-phosphopantetheinyl transferase domain"/>
    <property type="match status" value="1"/>
</dbReference>
<dbReference type="InterPro" id="IPR037143">
    <property type="entry name" value="4-PPantetheinyl_Trfase_dom_sf"/>
</dbReference>
<dbReference type="KEGG" id="slp:Slip_1787"/>
<keyword evidence="8" id="KW-0963">Cytoplasm</keyword>
<name>D7CPA7_SYNLT</name>
<dbReference type="EC" id="2.7.8.7" evidence="8"/>
<comment type="catalytic activity">
    <reaction evidence="8">
        <text>apo-[ACP] + CoA = holo-[ACP] + adenosine 3',5'-bisphosphate + H(+)</text>
        <dbReference type="Rhea" id="RHEA:12068"/>
        <dbReference type="Rhea" id="RHEA-COMP:9685"/>
        <dbReference type="Rhea" id="RHEA-COMP:9690"/>
        <dbReference type="ChEBI" id="CHEBI:15378"/>
        <dbReference type="ChEBI" id="CHEBI:29999"/>
        <dbReference type="ChEBI" id="CHEBI:57287"/>
        <dbReference type="ChEBI" id="CHEBI:58343"/>
        <dbReference type="ChEBI" id="CHEBI:64479"/>
        <dbReference type="EC" id="2.7.8.7"/>
    </reaction>
</comment>